<accession>A0A6V8P7P6</accession>
<proteinExistence type="predicted"/>
<sequence length="101" mass="11327">RSMVRQEINKITAGIEVSALHSVMQDREFMSKLAEKNIVVPYFAEFLKIRKVRKFPAGQATPYHEGIGRIAAQAAITGELTVDEALVELQKFIDPLIEGKE</sequence>
<keyword evidence="2" id="KW-1185">Reference proteome</keyword>
<dbReference type="RefSeq" id="WP_219855703.1">
    <property type="nucleotide sequence ID" value="NZ_BLRY01000201.1"/>
</dbReference>
<dbReference type="AlphaFoldDB" id="A0A6V8P7P6"/>
<dbReference type="EMBL" id="BLRY01000201">
    <property type="protein sequence ID" value="GFP28388.1"/>
    <property type="molecule type" value="Genomic_DNA"/>
</dbReference>
<gene>
    <name evidence="1" type="ORF">HKBW3S33_01803</name>
</gene>
<reference evidence="1 2" key="1">
    <citation type="journal article" date="2020" name="Front. Microbiol.">
        <title>Single-cell genomics of novel Actinobacteria with the Wood-Ljungdahl pathway discovered in a serpentinizing system.</title>
        <authorList>
            <person name="Merino N."/>
            <person name="Kawai M."/>
            <person name="Boyd E.S."/>
            <person name="Colman D.R."/>
            <person name="McGlynn S.E."/>
            <person name="Nealson K.H."/>
            <person name="Kurokawa K."/>
            <person name="Hongoh Y."/>
        </authorList>
    </citation>
    <scope>NUCLEOTIDE SEQUENCE [LARGE SCALE GENOMIC DNA]</scope>
    <source>
        <strain evidence="1 2">S33</strain>
    </source>
</reference>
<protein>
    <submittedName>
        <fullName evidence="1">Uncharacterized protein</fullName>
    </submittedName>
</protein>
<evidence type="ECO:0000313" key="1">
    <source>
        <dbReference type="EMBL" id="GFP28388.1"/>
    </source>
</evidence>
<name>A0A6V8P7P6_9ACTN</name>
<evidence type="ECO:0000313" key="2">
    <source>
        <dbReference type="Proteomes" id="UP000591948"/>
    </source>
</evidence>
<feature type="non-terminal residue" evidence="1">
    <location>
        <position position="1"/>
    </location>
</feature>
<comment type="caution">
    <text evidence="1">The sequence shown here is derived from an EMBL/GenBank/DDBJ whole genome shotgun (WGS) entry which is preliminary data.</text>
</comment>
<dbReference type="Proteomes" id="UP000591948">
    <property type="component" value="Unassembled WGS sequence"/>
</dbReference>
<organism evidence="1 2">
    <name type="scientific">Candidatus Hakubella thermalkaliphila</name>
    <dbReference type="NCBI Taxonomy" id="2754717"/>
    <lineage>
        <taxon>Bacteria</taxon>
        <taxon>Bacillati</taxon>
        <taxon>Actinomycetota</taxon>
        <taxon>Actinomycetota incertae sedis</taxon>
        <taxon>Candidatus Hakubellales</taxon>
        <taxon>Candidatus Hakubellaceae</taxon>
        <taxon>Candidatus Hakubella</taxon>
    </lineage>
</organism>